<proteinExistence type="inferred from homology"/>
<evidence type="ECO:0000256" key="3">
    <source>
        <dbReference type="ARBA" id="ARBA00009759"/>
    </source>
</evidence>
<dbReference type="InterPro" id="IPR006239">
    <property type="entry name" value="DPNP"/>
</dbReference>
<dbReference type="GO" id="GO:0008441">
    <property type="term" value="F:3'(2'),5'-bisphosphate nucleotidase activity"/>
    <property type="evidence" value="ECO:0007669"/>
    <property type="project" value="UniProtKB-EC"/>
</dbReference>
<keyword evidence="4 10" id="KW-0479">Metal-binding</keyword>
<comment type="catalytic activity">
    <reaction evidence="8">
        <text>adenosine 3',5'-bisphosphate + H2O = AMP + phosphate</text>
        <dbReference type="Rhea" id="RHEA:10040"/>
        <dbReference type="ChEBI" id="CHEBI:15377"/>
        <dbReference type="ChEBI" id="CHEBI:43474"/>
        <dbReference type="ChEBI" id="CHEBI:58343"/>
        <dbReference type="ChEBI" id="CHEBI:456215"/>
        <dbReference type="EC" id="3.1.3.7"/>
    </reaction>
    <physiologicalReaction direction="left-to-right" evidence="8">
        <dbReference type="Rhea" id="RHEA:10041"/>
    </physiologicalReaction>
</comment>
<evidence type="ECO:0000256" key="6">
    <source>
        <dbReference type="ARBA" id="ARBA00022842"/>
    </source>
</evidence>
<dbReference type="AlphaFoldDB" id="B7KCZ2"/>
<dbReference type="SUPFAM" id="SSF56655">
    <property type="entry name" value="Carbohydrate phosphatase"/>
    <property type="match status" value="1"/>
</dbReference>
<comment type="catalytic activity">
    <reaction evidence="1">
        <text>a myo-inositol phosphate + H2O = myo-inositol + phosphate</text>
        <dbReference type="Rhea" id="RHEA:24056"/>
        <dbReference type="ChEBI" id="CHEBI:15377"/>
        <dbReference type="ChEBI" id="CHEBI:17268"/>
        <dbReference type="ChEBI" id="CHEBI:43474"/>
        <dbReference type="ChEBI" id="CHEBI:84139"/>
        <dbReference type="EC" id="3.1.3.25"/>
    </reaction>
</comment>
<name>B7KCZ2_GLOC7</name>
<feature type="binding site" evidence="10">
    <location>
        <position position="124"/>
    </location>
    <ligand>
        <name>Mg(2+)</name>
        <dbReference type="ChEBI" id="CHEBI:18420"/>
        <label>1</label>
        <note>catalytic</note>
    </ligand>
</feature>
<feature type="binding site" evidence="10">
    <location>
        <position position="125"/>
    </location>
    <ligand>
        <name>Mg(2+)</name>
        <dbReference type="ChEBI" id="CHEBI:18420"/>
        <label>1</label>
        <note>catalytic</note>
    </ligand>
</feature>
<reference evidence="12" key="1">
    <citation type="journal article" date="2011" name="MBio">
        <title>Novel metabolic attributes of the genus Cyanothece, comprising a group of unicellular nitrogen-fixing Cyanobacteria.</title>
        <authorList>
            <person name="Bandyopadhyay A."/>
            <person name="Elvitigala T."/>
            <person name="Welsh E."/>
            <person name="Stockel J."/>
            <person name="Liberton M."/>
            <person name="Min H."/>
            <person name="Sherman L.A."/>
            <person name="Pakrasi H.B."/>
        </authorList>
    </citation>
    <scope>NUCLEOTIDE SEQUENCE [LARGE SCALE GENOMIC DNA]</scope>
    <source>
        <strain evidence="12">PCC 7424</strain>
    </source>
</reference>
<dbReference type="Gene3D" id="3.30.540.10">
    <property type="entry name" value="Fructose-1,6-Bisphosphatase, subunit A, domain 1"/>
    <property type="match status" value="1"/>
</dbReference>
<keyword evidence="6 10" id="KW-0460">Magnesium</keyword>
<dbReference type="NCBIfam" id="TIGR01330">
    <property type="entry name" value="bisphos_HAL2"/>
    <property type="match status" value="1"/>
</dbReference>
<comment type="cofactor">
    <cofactor evidence="2 10">
        <name>Mg(2+)</name>
        <dbReference type="ChEBI" id="CHEBI:18420"/>
    </cofactor>
</comment>
<evidence type="ECO:0000313" key="12">
    <source>
        <dbReference type="Proteomes" id="UP000002384"/>
    </source>
</evidence>
<evidence type="ECO:0000313" key="11">
    <source>
        <dbReference type="EMBL" id="ACK73113.1"/>
    </source>
</evidence>
<dbReference type="GO" id="GO:0052834">
    <property type="term" value="F:inositol monophosphate phosphatase activity"/>
    <property type="evidence" value="ECO:0007669"/>
    <property type="project" value="UniProtKB-EC"/>
</dbReference>
<dbReference type="STRING" id="65393.PCC7424_4754"/>
<dbReference type="GO" id="GO:0046854">
    <property type="term" value="P:phosphatidylinositol phosphate biosynthetic process"/>
    <property type="evidence" value="ECO:0007669"/>
    <property type="project" value="InterPro"/>
</dbReference>
<dbReference type="InterPro" id="IPR051090">
    <property type="entry name" value="Inositol_monoP_superfamily"/>
</dbReference>
<evidence type="ECO:0000256" key="7">
    <source>
        <dbReference type="ARBA" id="ARBA00044466"/>
    </source>
</evidence>
<feature type="binding site" evidence="10">
    <location>
        <position position="69"/>
    </location>
    <ligand>
        <name>Mg(2+)</name>
        <dbReference type="ChEBI" id="CHEBI:18420"/>
        <label>1</label>
        <note>catalytic</note>
    </ligand>
</feature>
<comment type="similarity">
    <text evidence="3">Belongs to the inositol monophosphatase superfamily.</text>
</comment>
<dbReference type="CDD" id="cd01517">
    <property type="entry name" value="PAP_phosphatase"/>
    <property type="match status" value="1"/>
</dbReference>
<dbReference type="PANTHER" id="PTHR43200">
    <property type="entry name" value="PHOSPHATASE"/>
    <property type="match status" value="1"/>
</dbReference>
<dbReference type="EMBL" id="CP001291">
    <property type="protein sequence ID" value="ACK73113.1"/>
    <property type="molecule type" value="Genomic_DNA"/>
</dbReference>
<feature type="binding site" evidence="10">
    <location>
        <position position="122"/>
    </location>
    <ligand>
        <name>Mg(2+)</name>
        <dbReference type="ChEBI" id="CHEBI:18420"/>
        <label>1</label>
        <note>catalytic</note>
    </ligand>
</feature>
<evidence type="ECO:0000256" key="9">
    <source>
        <dbReference type="ARBA" id="ARBA00044484"/>
    </source>
</evidence>
<evidence type="ECO:0000256" key="10">
    <source>
        <dbReference type="PIRSR" id="PIRSR600760-2"/>
    </source>
</evidence>
<sequence length="327" mass="35306">MVAYEKEQQIAIAAVTVAAGLCQRVRQLENWATLTKADTSPVTIADFATQAVICQALSVAFPDDPIIGEEDAALLVLPELAEALGQITHQVQTILPEASSQQVIDSINRGKGKIASRYWTLDPIDGTKGFIRGDQYAIALALVEAGEVKLGILGCPALPVDFNDPQGDLGVIFLGIRGQGSQMRSIDGKKSHPITVNRTDEPGNIQRIESVEYTHSDRTRQKALDQTLGVKHPVKQMDSLAKYGAIARGEADLYVRIPLQQPTPRYENIWDHASGVVIVEEAGGKVTDLDGKALDFSVGPKLSNNRGIVVTNGKIHQQVLETIAQTT</sequence>
<accession>B7KCZ2</accession>
<dbReference type="Proteomes" id="UP000002384">
    <property type="component" value="Chromosome"/>
</dbReference>
<dbReference type="HOGENOM" id="CLU_033446_1_1_3"/>
<dbReference type="InterPro" id="IPR000760">
    <property type="entry name" value="Inositol_monophosphatase-like"/>
</dbReference>
<dbReference type="PANTHER" id="PTHR43200:SF6">
    <property type="entry name" value="3'(2'),5'-BISPHOSPHATE NUCLEOTIDASE"/>
    <property type="match status" value="1"/>
</dbReference>
<dbReference type="RefSeq" id="WP_015956696.1">
    <property type="nucleotide sequence ID" value="NC_011729.1"/>
</dbReference>
<evidence type="ECO:0000256" key="4">
    <source>
        <dbReference type="ARBA" id="ARBA00022723"/>
    </source>
</evidence>
<dbReference type="OrthoDB" id="9772456at2"/>
<dbReference type="PROSITE" id="PS00629">
    <property type="entry name" value="IMP_1"/>
    <property type="match status" value="1"/>
</dbReference>
<comment type="catalytic activity">
    <reaction evidence="9">
        <text>3'-phosphoadenylyl sulfate + H2O = adenosine 5'-phosphosulfate + phosphate</text>
        <dbReference type="Rhea" id="RHEA:77639"/>
        <dbReference type="ChEBI" id="CHEBI:15377"/>
        <dbReference type="ChEBI" id="CHEBI:43474"/>
        <dbReference type="ChEBI" id="CHEBI:58243"/>
        <dbReference type="ChEBI" id="CHEBI:58339"/>
        <dbReference type="EC" id="3.1.3.7"/>
    </reaction>
    <physiologicalReaction direction="left-to-right" evidence="9">
        <dbReference type="Rhea" id="RHEA:77640"/>
    </physiologicalReaction>
</comment>
<dbReference type="GO" id="GO:0046872">
    <property type="term" value="F:metal ion binding"/>
    <property type="evidence" value="ECO:0007669"/>
    <property type="project" value="UniProtKB-KW"/>
</dbReference>
<dbReference type="Pfam" id="PF00459">
    <property type="entry name" value="Inositol_P"/>
    <property type="match status" value="1"/>
</dbReference>
<dbReference type="PROSITE" id="PS00630">
    <property type="entry name" value="IMP_2"/>
    <property type="match status" value="1"/>
</dbReference>
<keyword evidence="12" id="KW-1185">Reference proteome</keyword>
<dbReference type="InterPro" id="IPR020583">
    <property type="entry name" value="Inositol_monoP_metal-BS"/>
</dbReference>
<protein>
    <submittedName>
        <fullName evidence="11">3'(2'),5'-bisphosphate nucleotidase</fullName>
    </submittedName>
</protein>
<organism evidence="11 12">
    <name type="scientific">Gloeothece citriformis (strain PCC 7424)</name>
    <name type="common">Cyanothece sp. (strain PCC 7424)</name>
    <dbReference type="NCBI Taxonomy" id="65393"/>
    <lineage>
        <taxon>Bacteria</taxon>
        <taxon>Bacillati</taxon>
        <taxon>Cyanobacteriota</taxon>
        <taxon>Cyanophyceae</taxon>
        <taxon>Oscillatoriophycideae</taxon>
        <taxon>Chroococcales</taxon>
        <taxon>Aphanothecaceae</taxon>
        <taxon>Gloeothece</taxon>
        <taxon>Gloeothece citriformis</taxon>
    </lineage>
</organism>
<dbReference type="InterPro" id="IPR020550">
    <property type="entry name" value="Inositol_monophosphatase_CS"/>
</dbReference>
<comment type="catalytic activity">
    <reaction evidence="7">
        <text>adenosine 2',5'-bisphosphate + H2O = AMP + phosphate</text>
        <dbReference type="Rhea" id="RHEA:77643"/>
        <dbReference type="ChEBI" id="CHEBI:15377"/>
        <dbReference type="ChEBI" id="CHEBI:43474"/>
        <dbReference type="ChEBI" id="CHEBI:194156"/>
        <dbReference type="ChEBI" id="CHEBI:456215"/>
        <dbReference type="EC" id="3.1.3.7"/>
    </reaction>
    <physiologicalReaction direction="left-to-right" evidence="7">
        <dbReference type="Rhea" id="RHEA:77644"/>
    </physiologicalReaction>
</comment>
<dbReference type="PRINTS" id="PR00377">
    <property type="entry name" value="IMPHPHTASES"/>
</dbReference>
<dbReference type="KEGG" id="cyc:PCC7424_4754"/>
<gene>
    <name evidence="11" type="ordered locus">PCC7424_4754</name>
</gene>
<keyword evidence="5" id="KW-0378">Hydrolase</keyword>
<dbReference type="eggNOG" id="COG1218">
    <property type="taxonomic scope" value="Bacteria"/>
</dbReference>
<evidence type="ECO:0000256" key="2">
    <source>
        <dbReference type="ARBA" id="ARBA00001946"/>
    </source>
</evidence>
<evidence type="ECO:0000256" key="1">
    <source>
        <dbReference type="ARBA" id="ARBA00001033"/>
    </source>
</evidence>
<dbReference type="Gene3D" id="3.40.190.80">
    <property type="match status" value="1"/>
</dbReference>
<evidence type="ECO:0000256" key="8">
    <source>
        <dbReference type="ARBA" id="ARBA00044479"/>
    </source>
</evidence>
<dbReference type="GO" id="GO:0000103">
    <property type="term" value="P:sulfate assimilation"/>
    <property type="evidence" value="ECO:0007669"/>
    <property type="project" value="TreeGrafter"/>
</dbReference>
<evidence type="ECO:0000256" key="5">
    <source>
        <dbReference type="ARBA" id="ARBA00022801"/>
    </source>
</evidence>
<feature type="binding site" evidence="10">
    <location>
        <position position="271"/>
    </location>
    <ligand>
        <name>Mg(2+)</name>
        <dbReference type="ChEBI" id="CHEBI:18420"/>
        <label>1</label>
        <note>catalytic</note>
    </ligand>
</feature>